<gene>
    <name evidence="2" type="ORF">ACG04R_09835</name>
</gene>
<feature type="signal peptide" evidence="1">
    <location>
        <begin position="1"/>
        <end position="18"/>
    </location>
</feature>
<dbReference type="Gene3D" id="3.40.50.1820">
    <property type="entry name" value="alpha/beta hydrolase"/>
    <property type="match status" value="1"/>
</dbReference>
<reference evidence="2 3" key="1">
    <citation type="submission" date="2024-08" db="EMBL/GenBank/DDBJ databases">
        <authorList>
            <person name="Lu H."/>
        </authorList>
    </citation>
    <scope>NUCLEOTIDE SEQUENCE [LARGE SCALE GENOMIC DNA]</scope>
    <source>
        <strain evidence="2 3">BYS78W</strain>
    </source>
</reference>
<protein>
    <submittedName>
        <fullName evidence="2">Alpha/beta hydrolase family protein</fullName>
    </submittedName>
</protein>
<dbReference type="InterPro" id="IPR029058">
    <property type="entry name" value="AB_hydrolase_fold"/>
</dbReference>
<evidence type="ECO:0000313" key="3">
    <source>
        <dbReference type="Proteomes" id="UP001606134"/>
    </source>
</evidence>
<name>A0ABW7HAY3_9BURK</name>
<evidence type="ECO:0000313" key="2">
    <source>
        <dbReference type="EMBL" id="MFG6486972.1"/>
    </source>
</evidence>
<keyword evidence="3" id="KW-1185">Reference proteome</keyword>
<comment type="caution">
    <text evidence="2">The sequence shown here is derived from an EMBL/GenBank/DDBJ whole genome shotgun (WGS) entry which is preliminary data.</text>
</comment>
<sequence length="358" mass="37622">MFFRTLLAGLAFSITAHAATVGTLTLPADEDGGAVTLFYPTAAAGQPETRGDLRLLIAPDAVPAAGNGRLIAISHGSGGGPWVHSTLAQALVDAGFTVAVPLHRGDNWTDPAHPGPESWKLRPAEISHAIDRVAADPRFAGLKLDRVGGFGMSAGGHTMLTLAGGAWSPERFRQHCEQHLADDFNACVGLATGLTGGWLDGFKLWLARRVLSWKFGGDDAPQTHTDPRLAAIVAGVPAAADFDLASLVHPRVPLGLITARDDRWLSPRFHSEPVLAACQGCERLADLPGAGHGALLAPPPPADRLGHLECSLLCDPPGFDRPATTALWVGRTVAFFQRHLLSAGTAEPELAQQALPVK</sequence>
<dbReference type="GO" id="GO:0016787">
    <property type="term" value="F:hydrolase activity"/>
    <property type="evidence" value="ECO:0007669"/>
    <property type="project" value="UniProtKB-KW"/>
</dbReference>
<proteinExistence type="predicted"/>
<evidence type="ECO:0000256" key="1">
    <source>
        <dbReference type="SAM" id="SignalP"/>
    </source>
</evidence>
<accession>A0ABW7HAY3</accession>
<dbReference type="SUPFAM" id="SSF53474">
    <property type="entry name" value="alpha/beta-Hydrolases"/>
    <property type="match status" value="1"/>
</dbReference>
<dbReference type="EMBL" id="JBIGIC010000004">
    <property type="protein sequence ID" value="MFG6486972.1"/>
    <property type="molecule type" value="Genomic_DNA"/>
</dbReference>
<keyword evidence="1" id="KW-0732">Signal</keyword>
<dbReference type="Proteomes" id="UP001606134">
    <property type="component" value="Unassembled WGS sequence"/>
</dbReference>
<feature type="chain" id="PRO_5046323783" evidence="1">
    <location>
        <begin position="19"/>
        <end position="358"/>
    </location>
</feature>
<keyword evidence="2" id="KW-0378">Hydrolase</keyword>
<dbReference type="RefSeq" id="WP_394408907.1">
    <property type="nucleotide sequence ID" value="NZ_JBIGIC010000004.1"/>
</dbReference>
<organism evidence="2 3">
    <name type="scientific">Pelomonas candidula</name>
    <dbReference type="NCBI Taxonomy" id="3299025"/>
    <lineage>
        <taxon>Bacteria</taxon>
        <taxon>Pseudomonadati</taxon>
        <taxon>Pseudomonadota</taxon>
        <taxon>Betaproteobacteria</taxon>
        <taxon>Burkholderiales</taxon>
        <taxon>Sphaerotilaceae</taxon>
        <taxon>Roseateles</taxon>
    </lineage>
</organism>